<organism evidence="4">
    <name type="scientific">uncultured Alphaproteobacteria bacterium</name>
    <dbReference type="NCBI Taxonomy" id="91750"/>
    <lineage>
        <taxon>Bacteria</taxon>
        <taxon>Pseudomonadati</taxon>
        <taxon>Pseudomonadota</taxon>
        <taxon>Alphaproteobacteria</taxon>
        <taxon>environmental samples</taxon>
    </lineage>
</organism>
<name>A0A212KMS6_9PROT</name>
<evidence type="ECO:0000313" key="4">
    <source>
        <dbReference type="EMBL" id="SBW13013.1"/>
    </source>
</evidence>
<dbReference type="SMART" id="SM00062">
    <property type="entry name" value="PBPb"/>
    <property type="match status" value="1"/>
</dbReference>
<dbReference type="PANTHER" id="PTHR35936:SF17">
    <property type="entry name" value="ARGININE-BINDING EXTRACELLULAR PROTEIN ARTP"/>
    <property type="match status" value="1"/>
</dbReference>
<dbReference type="Pfam" id="PF00497">
    <property type="entry name" value="SBP_bac_3"/>
    <property type="match status" value="1"/>
</dbReference>
<dbReference type="InterPro" id="IPR001638">
    <property type="entry name" value="Solute-binding_3/MltF_N"/>
</dbReference>
<feature type="chain" id="PRO_5013052739" evidence="2">
    <location>
        <begin position="22"/>
        <end position="245"/>
    </location>
</feature>
<feature type="signal peptide" evidence="2">
    <location>
        <begin position="1"/>
        <end position="21"/>
    </location>
</feature>
<dbReference type="Gene3D" id="3.40.190.10">
    <property type="entry name" value="Periplasmic binding protein-like II"/>
    <property type="match status" value="2"/>
</dbReference>
<dbReference type="SUPFAM" id="SSF53850">
    <property type="entry name" value="Periplasmic binding protein-like II"/>
    <property type="match status" value="1"/>
</dbReference>
<proteinExistence type="predicted"/>
<reference evidence="4" key="1">
    <citation type="submission" date="2016-04" db="EMBL/GenBank/DDBJ databases">
        <authorList>
            <person name="Evans L.H."/>
            <person name="Alamgir A."/>
            <person name="Owens N."/>
            <person name="Weber N.D."/>
            <person name="Virtaneva K."/>
            <person name="Barbian K."/>
            <person name="Babar A."/>
            <person name="Rosenke K."/>
        </authorList>
    </citation>
    <scope>NUCLEOTIDE SEQUENCE</scope>
    <source>
        <strain evidence="4">86</strain>
    </source>
</reference>
<evidence type="ECO:0000256" key="1">
    <source>
        <dbReference type="ARBA" id="ARBA00022729"/>
    </source>
</evidence>
<dbReference type="EMBL" id="FLUO01000004">
    <property type="protein sequence ID" value="SBW13013.1"/>
    <property type="molecule type" value="Genomic_DNA"/>
</dbReference>
<evidence type="ECO:0000259" key="3">
    <source>
        <dbReference type="SMART" id="SM00062"/>
    </source>
</evidence>
<feature type="domain" description="Solute-binding protein family 3/N-terminal" evidence="3">
    <location>
        <begin position="23"/>
        <end position="240"/>
    </location>
</feature>
<protein>
    <submittedName>
        <fullName evidence="4">ABC-type transporter, periplasmic subunit family 3</fullName>
    </submittedName>
</protein>
<keyword evidence="1 2" id="KW-0732">Signal</keyword>
<dbReference type="AlphaFoldDB" id="A0A212KMS6"/>
<gene>
    <name evidence="4" type="ORF">KL86APRO_40032</name>
</gene>
<sequence>MKTSVLLAGVAALAMTVSAHAETLINGIDAAFPPFAFIDTDGKAKGFDVEAVDWIAKEMGFEVKHQAVAWEGIIPSLQAKKVDFICSGMSITPKRAEQVDFTDPYWKIVNVFVVKTDSSLTPEEILTGNKRLGLQQGTAEETWLNEARKTHPKWNFEVRQYSAAQMALGDVLNGRIQAAGMNEAPANDAIKNGQPLKIAGTFGEKEDYGCAVRKGDPEILKKLNEGYARLMKSPKWEELKAKYKP</sequence>
<accession>A0A212KMS6</accession>
<dbReference type="PANTHER" id="PTHR35936">
    <property type="entry name" value="MEMBRANE-BOUND LYTIC MUREIN TRANSGLYCOSYLASE F"/>
    <property type="match status" value="1"/>
</dbReference>
<evidence type="ECO:0000256" key="2">
    <source>
        <dbReference type="SAM" id="SignalP"/>
    </source>
</evidence>
<dbReference type="CDD" id="cd13530">
    <property type="entry name" value="PBP2_peptides_like"/>
    <property type="match status" value="1"/>
</dbReference>